<dbReference type="PROSITE" id="PS50184">
    <property type="entry name" value="VWFC_2"/>
    <property type="match status" value="1"/>
</dbReference>
<gene>
    <name evidence="4" type="primary">LOC115884292</name>
</gene>
<feature type="chain" id="PRO_5026878419" evidence="1">
    <location>
        <begin position="27"/>
        <end position="294"/>
    </location>
</feature>
<dbReference type="Gene3D" id="2.10.70.10">
    <property type="entry name" value="Complement Module, domain 1"/>
    <property type="match status" value="1"/>
</dbReference>
<sequence>MTVKVLFVSSVLSTFYFFNQIHPIRGENCDLYGTLLYEDMGCKASYDNSVYYSQTLGRCPSKFDCLGLKKSSENCFLRGKAYKLNEMVDSRVTAGLCDLGCYCQQNDDTTNFKCATVDCPEWGVKEPYPGCYRKYSLDDCCSIREMCAPYENSTTCVYDGKVYKEGENFLPKNSCWRCVCQEGFRGKLEKPFCRRRSCGVQIKNQEKLQERCAPLYYKRKYRENDPLCCPTSWICSEGNEKLTGRPRTDKMCLFGQRLVRVGQKFEKTIESPRSMNVTCECKVPPLLTCVTYVI</sequence>
<dbReference type="Proteomes" id="UP000504635">
    <property type="component" value="Unplaced"/>
</dbReference>
<proteinExistence type="predicted"/>
<dbReference type="GeneID" id="115884292"/>
<evidence type="ECO:0000313" key="3">
    <source>
        <dbReference type="Proteomes" id="UP000504635"/>
    </source>
</evidence>
<feature type="signal peptide" evidence="1">
    <location>
        <begin position="1"/>
        <end position="26"/>
    </location>
</feature>
<dbReference type="AlphaFoldDB" id="A0A6J2Y4V2"/>
<evidence type="ECO:0000256" key="1">
    <source>
        <dbReference type="SAM" id="SignalP"/>
    </source>
</evidence>
<feature type="domain" description="VWFC" evidence="2">
    <location>
        <begin position="154"/>
        <end position="236"/>
    </location>
</feature>
<name>A0A6J2Y4V2_SITOR</name>
<evidence type="ECO:0000313" key="4">
    <source>
        <dbReference type="RefSeq" id="XP_030758692.1"/>
    </source>
</evidence>
<dbReference type="InterPro" id="IPR001007">
    <property type="entry name" value="VWF_dom"/>
</dbReference>
<dbReference type="InParanoid" id="A0A6J2Y4V2"/>
<dbReference type="KEGG" id="soy:115884292"/>
<organism evidence="3 4">
    <name type="scientific">Sitophilus oryzae</name>
    <name type="common">Rice weevil</name>
    <name type="synonym">Curculio oryzae</name>
    <dbReference type="NCBI Taxonomy" id="7048"/>
    <lineage>
        <taxon>Eukaryota</taxon>
        <taxon>Metazoa</taxon>
        <taxon>Ecdysozoa</taxon>
        <taxon>Arthropoda</taxon>
        <taxon>Hexapoda</taxon>
        <taxon>Insecta</taxon>
        <taxon>Pterygota</taxon>
        <taxon>Neoptera</taxon>
        <taxon>Endopterygota</taxon>
        <taxon>Coleoptera</taxon>
        <taxon>Polyphaga</taxon>
        <taxon>Cucujiformia</taxon>
        <taxon>Curculionidae</taxon>
        <taxon>Dryophthorinae</taxon>
        <taxon>Sitophilus</taxon>
    </lineage>
</organism>
<dbReference type="RefSeq" id="XP_030758692.1">
    <property type="nucleotide sequence ID" value="XM_030902832.1"/>
</dbReference>
<reference evidence="4" key="1">
    <citation type="submission" date="2025-08" db="UniProtKB">
        <authorList>
            <consortium name="RefSeq"/>
        </authorList>
    </citation>
    <scope>IDENTIFICATION</scope>
    <source>
        <tissue evidence="4">Gonads</tissue>
    </source>
</reference>
<protein>
    <submittedName>
        <fullName evidence="4">Uncharacterized protein LOC115884292</fullName>
    </submittedName>
</protein>
<evidence type="ECO:0000259" key="2">
    <source>
        <dbReference type="PROSITE" id="PS50184"/>
    </source>
</evidence>
<accession>A0A6J2Y4V2</accession>
<dbReference type="OrthoDB" id="365605at2759"/>
<keyword evidence="1" id="KW-0732">Signal</keyword>
<keyword evidence="3" id="KW-1185">Reference proteome</keyword>